<evidence type="ECO:0000313" key="1">
    <source>
        <dbReference type="EMBL" id="MCZ8536368.1"/>
    </source>
</evidence>
<dbReference type="AlphaFoldDB" id="A0A9X3LEE7"/>
<name>A0A9X3LEE7_9BACL</name>
<reference evidence="1" key="1">
    <citation type="submission" date="2022-05" db="EMBL/GenBank/DDBJ databases">
        <authorList>
            <person name="Colautti A."/>
            <person name="Iacumin L."/>
        </authorList>
    </citation>
    <scope>NUCLEOTIDE SEQUENCE</scope>
    <source>
        <strain evidence="1">SK 55</strain>
    </source>
</reference>
<keyword evidence="2" id="KW-1185">Reference proteome</keyword>
<evidence type="ECO:0000313" key="2">
    <source>
        <dbReference type="Proteomes" id="UP001152173"/>
    </source>
</evidence>
<dbReference type="EMBL" id="JAMKBJ010000002">
    <property type="protein sequence ID" value="MCZ8536368.1"/>
    <property type="molecule type" value="Genomic_DNA"/>
</dbReference>
<dbReference type="RefSeq" id="WP_269925466.1">
    <property type="nucleotide sequence ID" value="NZ_JAMKBJ010000002.1"/>
</dbReference>
<comment type="caution">
    <text evidence="1">The sequence shown here is derived from an EMBL/GenBank/DDBJ whole genome shotgun (WGS) entry which is preliminary data.</text>
</comment>
<sequence length="138" mass="16590">MGNFYIKYDTTLQSNETYWFPLMTELLPVFTEVEVHCREDEKEAIYKIKPYAHTIRFESGFVIFTMPLNYRLKDLLLYEVSEGNRVIPWFRLVFKRNGSHICTVKQHGTELFFYQISIEDAKEIESFFPENTTIEYME</sequence>
<protein>
    <submittedName>
        <fullName evidence="1">Uncharacterized protein</fullName>
    </submittedName>
</protein>
<organism evidence="1 2">
    <name type="scientific">Paenisporosarcina quisquiliarum</name>
    <dbReference type="NCBI Taxonomy" id="365346"/>
    <lineage>
        <taxon>Bacteria</taxon>
        <taxon>Bacillati</taxon>
        <taxon>Bacillota</taxon>
        <taxon>Bacilli</taxon>
        <taxon>Bacillales</taxon>
        <taxon>Caryophanaceae</taxon>
        <taxon>Paenisporosarcina</taxon>
    </lineage>
</organism>
<accession>A0A9X3LEE7</accession>
<dbReference type="Proteomes" id="UP001152173">
    <property type="component" value="Unassembled WGS sequence"/>
</dbReference>
<gene>
    <name evidence="1" type="ORF">M9R32_04035</name>
</gene>
<proteinExistence type="predicted"/>